<dbReference type="HOGENOM" id="CLU_933492_0_0_10"/>
<keyword evidence="2" id="KW-1185">Reference proteome</keyword>
<accession>H6L9X8</accession>
<reference evidence="1 2" key="1">
    <citation type="journal article" date="2012" name="Stand. Genomic Sci.">
        <title>Complete genome sequencing and analysis of Saprospira grandis str. Lewin, a predatory marine bacterium.</title>
        <authorList>
            <person name="Saw J.H."/>
            <person name="Yuryev A."/>
            <person name="Kanbe M."/>
            <person name="Hou S."/>
            <person name="Young A.G."/>
            <person name="Aizawa S."/>
            <person name="Alam M."/>
        </authorList>
    </citation>
    <scope>NUCLEOTIDE SEQUENCE [LARGE SCALE GENOMIC DNA]</scope>
    <source>
        <strain evidence="1 2">Lewin</strain>
    </source>
</reference>
<sequence length="298" mass="34789">MKSYYYSLVLSIIMPIGLWGQSYIKHTESDRVKAIRENIQVLSNGKGDFWTEVGVKKGCEYVEEAIFLDRGDHITFLMQDQTMPFEGSFSSESEEIMKIQPEQKGDKFRFKSTYTIKEAGDYFWRFTALDKKDYLVTPELLLILAKKDWAKYRDAQDFGEQLEFLLAISETLFIPIQGDFIDKDIKGSRYETTYLFQGKEGTMEITPKGYVYRCNLYEGEKQDLAAQARDQAAKQVKRALGTNCLRGGTETTKAPYSLLKEYYELHYEACSLEDVEVNLYHYKRRDDYFVQLEIVHKK</sequence>
<evidence type="ECO:0000313" key="2">
    <source>
        <dbReference type="Proteomes" id="UP000007519"/>
    </source>
</evidence>
<evidence type="ECO:0000313" key="1">
    <source>
        <dbReference type="EMBL" id="AFC24341.1"/>
    </source>
</evidence>
<dbReference type="RefSeq" id="WP_015691977.1">
    <property type="nucleotide sequence ID" value="NC_016940.1"/>
</dbReference>
<dbReference type="AlphaFoldDB" id="H6L9X8"/>
<dbReference type="KEGG" id="sgn:SGRA_1606"/>
<dbReference type="Proteomes" id="UP000007519">
    <property type="component" value="Chromosome"/>
</dbReference>
<dbReference type="STRING" id="984262.SGRA_1606"/>
<name>H6L9X8_SAPGL</name>
<gene>
    <name evidence="1" type="ordered locus">SGRA_1606</name>
</gene>
<dbReference type="OrthoDB" id="9818294at2"/>
<proteinExistence type="predicted"/>
<dbReference type="EMBL" id="CP002831">
    <property type="protein sequence ID" value="AFC24341.1"/>
    <property type="molecule type" value="Genomic_DNA"/>
</dbReference>
<organism evidence="1 2">
    <name type="scientific">Saprospira grandis (strain Lewin)</name>
    <dbReference type="NCBI Taxonomy" id="984262"/>
    <lineage>
        <taxon>Bacteria</taxon>
        <taxon>Pseudomonadati</taxon>
        <taxon>Bacteroidota</taxon>
        <taxon>Saprospiria</taxon>
        <taxon>Saprospirales</taxon>
        <taxon>Saprospiraceae</taxon>
        <taxon>Saprospira</taxon>
    </lineage>
</organism>
<protein>
    <submittedName>
        <fullName evidence="1">Uncharacterized protein</fullName>
    </submittedName>
</protein>